<feature type="region of interest" description="Disordered" evidence="6">
    <location>
        <begin position="430"/>
        <end position="475"/>
    </location>
</feature>
<keyword evidence="3 7" id="KW-0812">Transmembrane</keyword>
<evidence type="ECO:0000256" key="6">
    <source>
        <dbReference type="SAM" id="MobiDB-lite"/>
    </source>
</evidence>
<evidence type="ECO:0000256" key="5">
    <source>
        <dbReference type="ARBA" id="ARBA00023136"/>
    </source>
</evidence>
<evidence type="ECO:0000256" key="7">
    <source>
        <dbReference type="SAM" id="Phobius"/>
    </source>
</evidence>
<reference evidence="8 9" key="1">
    <citation type="submission" date="2019-07" db="EMBL/GenBank/DDBJ databases">
        <title>Whole genome shotgun sequence of Cellulomonas soli NBRC 109434.</title>
        <authorList>
            <person name="Hosoyama A."/>
            <person name="Uohara A."/>
            <person name="Ohji S."/>
            <person name="Ichikawa N."/>
        </authorList>
    </citation>
    <scope>NUCLEOTIDE SEQUENCE [LARGE SCALE GENOMIC DNA]</scope>
    <source>
        <strain evidence="8 9">NBRC 109434</strain>
    </source>
</reference>
<keyword evidence="2" id="KW-1003">Cell membrane</keyword>
<dbReference type="Pfam" id="PF07690">
    <property type="entry name" value="MFS_1"/>
    <property type="match status" value="1"/>
</dbReference>
<feature type="compositionally biased region" description="Low complexity" evidence="6">
    <location>
        <begin position="436"/>
        <end position="466"/>
    </location>
</feature>
<feature type="transmembrane region" description="Helical" evidence="7">
    <location>
        <begin position="406"/>
        <end position="425"/>
    </location>
</feature>
<dbReference type="PANTHER" id="PTHR23513">
    <property type="entry name" value="INTEGRAL MEMBRANE EFFLUX PROTEIN-RELATED"/>
    <property type="match status" value="1"/>
</dbReference>
<evidence type="ECO:0000256" key="2">
    <source>
        <dbReference type="ARBA" id="ARBA00022475"/>
    </source>
</evidence>
<dbReference type="CDD" id="cd06173">
    <property type="entry name" value="MFS_MefA_like"/>
    <property type="match status" value="1"/>
</dbReference>
<evidence type="ECO:0000313" key="9">
    <source>
        <dbReference type="Proteomes" id="UP000321798"/>
    </source>
</evidence>
<name>A0A512PIS9_9CELL</name>
<feature type="transmembrane region" description="Helical" evidence="7">
    <location>
        <begin position="337"/>
        <end position="356"/>
    </location>
</feature>
<comment type="subcellular location">
    <subcellularLocation>
        <location evidence="1">Cell membrane</location>
        <topology evidence="1">Multi-pass membrane protein</topology>
    </subcellularLocation>
</comment>
<organism evidence="8 9">
    <name type="scientific">Cellulomonas soli</name>
    <dbReference type="NCBI Taxonomy" id="931535"/>
    <lineage>
        <taxon>Bacteria</taxon>
        <taxon>Bacillati</taxon>
        <taxon>Actinomycetota</taxon>
        <taxon>Actinomycetes</taxon>
        <taxon>Micrococcales</taxon>
        <taxon>Cellulomonadaceae</taxon>
        <taxon>Cellulomonas</taxon>
    </lineage>
</organism>
<evidence type="ECO:0000313" key="8">
    <source>
        <dbReference type="EMBL" id="GEP71087.1"/>
    </source>
</evidence>
<feature type="transmembrane region" description="Helical" evidence="7">
    <location>
        <begin position="103"/>
        <end position="127"/>
    </location>
</feature>
<dbReference type="EMBL" id="BKAL01000022">
    <property type="protein sequence ID" value="GEP71087.1"/>
    <property type="molecule type" value="Genomic_DNA"/>
</dbReference>
<dbReference type="AlphaFoldDB" id="A0A512PIS9"/>
<dbReference type="Proteomes" id="UP000321798">
    <property type="component" value="Unassembled WGS sequence"/>
</dbReference>
<feature type="transmembrane region" description="Helical" evidence="7">
    <location>
        <begin position="311"/>
        <end position="331"/>
    </location>
</feature>
<proteinExistence type="predicted"/>
<dbReference type="InterPro" id="IPR011701">
    <property type="entry name" value="MFS"/>
</dbReference>
<protein>
    <submittedName>
        <fullName evidence="8">MFS transporter</fullName>
    </submittedName>
</protein>
<evidence type="ECO:0000256" key="3">
    <source>
        <dbReference type="ARBA" id="ARBA00022692"/>
    </source>
</evidence>
<keyword evidence="9" id="KW-1185">Reference proteome</keyword>
<sequence length="475" mass="48218">MEPDPDSLRDCATIDYRADVLRALSHPVYRRLFLAQVVALAGTGLATVALGLLAYDLAGAHAGGVLGTALAIKMVAYVVVAPIASAVVARLPRRRVMVGADVLRCAVAAALPFVGDVWQVYVLIFVLQAASATFTPTFQSVIPDVLPDEDDYTAALSLSRLAYDLESVLSPVLAAALLLVVPAASLFAGTSIGFAGSALLVLSVAVPRTGAGTPDGATDEQTGEDEPFAVRVRRGARLFTRTPALRPVLALNLAVAAAGAFVIVQTVVIVRSSFGQGDGTVALVLAANGAGSMAGAFALPRVLRRVDERRVMLTGAALLTGATALVPLALGLSDTRAGLLVVSGLWVVVGLGWAAAETPVGRLIRRSVPGRDLPAAFAGQFSLSHACWLVTYPLAGWLGAAGLGRAALVLAAVAAAAGIAAAALWPRTDTSHERPSAGSAPSAPADPSLPLPQNGATIGATTGTGDARAEASAQG</sequence>
<feature type="transmembrane region" description="Helical" evidence="7">
    <location>
        <begin position="248"/>
        <end position="269"/>
    </location>
</feature>
<evidence type="ECO:0000256" key="4">
    <source>
        <dbReference type="ARBA" id="ARBA00022989"/>
    </source>
</evidence>
<dbReference type="GO" id="GO:0022857">
    <property type="term" value="F:transmembrane transporter activity"/>
    <property type="evidence" value="ECO:0007669"/>
    <property type="project" value="InterPro"/>
</dbReference>
<dbReference type="Gene3D" id="1.20.1250.20">
    <property type="entry name" value="MFS general substrate transporter like domains"/>
    <property type="match status" value="1"/>
</dbReference>
<keyword evidence="4 7" id="KW-1133">Transmembrane helix</keyword>
<dbReference type="PANTHER" id="PTHR23513:SF6">
    <property type="entry name" value="MAJOR FACILITATOR SUPERFAMILY ASSOCIATED DOMAIN-CONTAINING PROTEIN"/>
    <property type="match status" value="1"/>
</dbReference>
<gene>
    <name evidence="8" type="ORF">CSO01_38020</name>
</gene>
<comment type="caution">
    <text evidence="8">The sequence shown here is derived from an EMBL/GenBank/DDBJ whole genome shotgun (WGS) entry which is preliminary data.</text>
</comment>
<feature type="transmembrane region" description="Helical" evidence="7">
    <location>
        <begin position="74"/>
        <end position="91"/>
    </location>
</feature>
<feature type="transmembrane region" description="Helical" evidence="7">
    <location>
        <begin position="377"/>
        <end position="400"/>
    </location>
</feature>
<feature type="transmembrane region" description="Helical" evidence="7">
    <location>
        <begin position="172"/>
        <end position="202"/>
    </location>
</feature>
<evidence type="ECO:0000256" key="1">
    <source>
        <dbReference type="ARBA" id="ARBA00004651"/>
    </source>
</evidence>
<accession>A0A512PIS9</accession>
<dbReference type="InterPro" id="IPR036259">
    <property type="entry name" value="MFS_trans_sf"/>
</dbReference>
<dbReference type="GO" id="GO:0005886">
    <property type="term" value="C:plasma membrane"/>
    <property type="evidence" value="ECO:0007669"/>
    <property type="project" value="UniProtKB-SubCell"/>
</dbReference>
<feature type="transmembrane region" description="Helical" evidence="7">
    <location>
        <begin position="281"/>
        <end position="299"/>
    </location>
</feature>
<feature type="transmembrane region" description="Helical" evidence="7">
    <location>
        <begin position="32"/>
        <end position="54"/>
    </location>
</feature>
<dbReference type="SUPFAM" id="SSF103473">
    <property type="entry name" value="MFS general substrate transporter"/>
    <property type="match status" value="1"/>
</dbReference>
<keyword evidence="5 7" id="KW-0472">Membrane</keyword>